<keyword evidence="1" id="KW-0472">Membrane</keyword>
<organism evidence="2 3">
    <name type="scientific">Aliicoccus persicus</name>
    <dbReference type="NCBI Taxonomy" id="930138"/>
    <lineage>
        <taxon>Bacteria</taxon>
        <taxon>Bacillati</taxon>
        <taxon>Bacillota</taxon>
        <taxon>Bacilli</taxon>
        <taxon>Bacillales</taxon>
        <taxon>Staphylococcaceae</taxon>
        <taxon>Aliicoccus</taxon>
    </lineage>
</organism>
<comment type="caution">
    <text evidence="2">The sequence shown here is derived from an EMBL/GenBank/DDBJ whole genome shotgun (WGS) entry which is preliminary data.</text>
</comment>
<name>A0A921DVT6_9STAP</name>
<keyword evidence="1" id="KW-1133">Transmembrane helix</keyword>
<reference evidence="2" key="2">
    <citation type="submission" date="2021-09" db="EMBL/GenBank/DDBJ databases">
        <authorList>
            <person name="Gilroy R."/>
        </authorList>
    </citation>
    <scope>NUCLEOTIDE SEQUENCE</scope>
    <source>
        <strain evidence="2">6019</strain>
    </source>
</reference>
<proteinExistence type="predicted"/>
<feature type="transmembrane region" description="Helical" evidence="1">
    <location>
        <begin position="12"/>
        <end position="31"/>
    </location>
</feature>
<evidence type="ECO:0000256" key="1">
    <source>
        <dbReference type="SAM" id="Phobius"/>
    </source>
</evidence>
<dbReference type="AlphaFoldDB" id="A0A921DVT6"/>
<evidence type="ECO:0000313" key="3">
    <source>
        <dbReference type="Proteomes" id="UP000763505"/>
    </source>
</evidence>
<reference evidence="2" key="1">
    <citation type="journal article" date="2021" name="PeerJ">
        <title>Extensive microbial diversity within the chicken gut microbiome revealed by metagenomics and culture.</title>
        <authorList>
            <person name="Gilroy R."/>
            <person name="Ravi A."/>
            <person name="Getino M."/>
            <person name="Pursley I."/>
            <person name="Horton D.L."/>
            <person name="Alikhan N.F."/>
            <person name="Baker D."/>
            <person name="Gharbi K."/>
            <person name="Hall N."/>
            <person name="Watson M."/>
            <person name="Adriaenssens E.M."/>
            <person name="Foster-Nyarko E."/>
            <person name="Jarju S."/>
            <person name="Secka A."/>
            <person name="Antonio M."/>
            <person name="Oren A."/>
            <person name="Chaudhuri R.R."/>
            <person name="La Ragione R."/>
            <person name="Hildebrand F."/>
            <person name="Pallen M.J."/>
        </authorList>
    </citation>
    <scope>NUCLEOTIDE SEQUENCE</scope>
    <source>
        <strain evidence="2">6019</strain>
    </source>
</reference>
<dbReference type="EMBL" id="DYYI01000003">
    <property type="protein sequence ID" value="HJE18770.1"/>
    <property type="molecule type" value="Genomic_DNA"/>
</dbReference>
<gene>
    <name evidence="2" type="ORF">K8V35_00260</name>
</gene>
<protein>
    <submittedName>
        <fullName evidence="2">Uncharacterized protein</fullName>
    </submittedName>
</protein>
<keyword evidence="1" id="KW-0812">Transmembrane</keyword>
<sequence length="57" mass="7036">MKHLVLKNDGFVSITMYIFLVYLYQVFYYYYNKIIYIIEIRKNLIEIYNQKLIALMG</sequence>
<accession>A0A921DVT6</accession>
<evidence type="ECO:0000313" key="2">
    <source>
        <dbReference type="EMBL" id="HJE18770.1"/>
    </source>
</evidence>
<dbReference type="Proteomes" id="UP000763505">
    <property type="component" value="Unassembled WGS sequence"/>
</dbReference>